<evidence type="ECO:0000313" key="1">
    <source>
        <dbReference type="EMBL" id="MFD2170970.1"/>
    </source>
</evidence>
<dbReference type="SUPFAM" id="SSF48452">
    <property type="entry name" value="TPR-like"/>
    <property type="match status" value="1"/>
</dbReference>
<organism evidence="1 2">
    <name type="scientific">Tumebacillus lipolyticus</name>
    <dbReference type="NCBI Taxonomy" id="1280370"/>
    <lineage>
        <taxon>Bacteria</taxon>
        <taxon>Bacillati</taxon>
        <taxon>Bacillota</taxon>
        <taxon>Bacilli</taxon>
        <taxon>Bacillales</taxon>
        <taxon>Alicyclobacillaceae</taxon>
        <taxon>Tumebacillus</taxon>
    </lineage>
</organism>
<dbReference type="Proteomes" id="UP001597343">
    <property type="component" value="Unassembled WGS sequence"/>
</dbReference>
<reference evidence="2" key="1">
    <citation type="journal article" date="2019" name="Int. J. Syst. Evol. Microbiol.">
        <title>The Global Catalogue of Microorganisms (GCM) 10K type strain sequencing project: providing services to taxonomists for standard genome sequencing and annotation.</title>
        <authorList>
            <consortium name="The Broad Institute Genomics Platform"/>
            <consortium name="The Broad Institute Genome Sequencing Center for Infectious Disease"/>
            <person name="Wu L."/>
            <person name="Ma J."/>
        </authorList>
    </citation>
    <scope>NUCLEOTIDE SEQUENCE [LARGE SCALE GENOMIC DNA]</scope>
    <source>
        <strain evidence="2">CGMCC 1.13574</strain>
    </source>
</reference>
<protein>
    <recommendedName>
        <fullName evidence="3">Tetratricopeptide repeat protein</fullName>
    </recommendedName>
</protein>
<dbReference type="Gene3D" id="1.25.40.10">
    <property type="entry name" value="Tetratricopeptide repeat domain"/>
    <property type="match status" value="1"/>
</dbReference>
<accession>A0ABW4ZZH0</accession>
<evidence type="ECO:0008006" key="3">
    <source>
        <dbReference type="Google" id="ProtNLM"/>
    </source>
</evidence>
<dbReference type="EMBL" id="JBHUIO010000008">
    <property type="protein sequence ID" value="MFD2170970.1"/>
    <property type="molecule type" value="Genomic_DNA"/>
</dbReference>
<proteinExistence type="predicted"/>
<sequence>MKYQLVKLKSNRGNRKQSIDALMQIAEQFEADSKKEKAGAVYADIAMLCSEHGEYEEAWAYAERARLTLSDLHPAMGIVHQVLASVFLDRCDDEKAEKHLCNAINIFEQHGKVSELEETQLLMCQHLINQGRHSEAFRQMEAFHIFIKRRLEQRGIVL</sequence>
<keyword evidence="2" id="KW-1185">Reference proteome</keyword>
<name>A0ABW4ZZH0_9BACL</name>
<evidence type="ECO:0000313" key="2">
    <source>
        <dbReference type="Proteomes" id="UP001597343"/>
    </source>
</evidence>
<gene>
    <name evidence="1" type="ORF">ACFSOY_13340</name>
</gene>
<dbReference type="InterPro" id="IPR011990">
    <property type="entry name" value="TPR-like_helical_dom_sf"/>
</dbReference>
<dbReference type="RefSeq" id="WP_386047397.1">
    <property type="nucleotide sequence ID" value="NZ_JBHUIO010000008.1"/>
</dbReference>
<comment type="caution">
    <text evidence="1">The sequence shown here is derived from an EMBL/GenBank/DDBJ whole genome shotgun (WGS) entry which is preliminary data.</text>
</comment>